<comment type="caution">
    <text evidence="7">The sequence shown here is derived from an EMBL/GenBank/DDBJ whole genome shotgun (WGS) entry which is preliminary data.</text>
</comment>
<dbReference type="GO" id="GO:0009538">
    <property type="term" value="C:photosystem I reaction center"/>
    <property type="evidence" value="ECO:0007669"/>
    <property type="project" value="InterPro"/>
</dbReference>
<keyword evidence="5" id="KW-0603">Photosystem I</keyword>
<comment type="subcellular location">
    <subcellularLocation>
        <location evidence="2">Membrane</location>
        <topology evidence="2">Peripheral membrane protein</topology>
    </subcellularLocation>
</comment>
<accession>A0A836B3M9</accession>
<evidence type="ECO:0000256" key="4">
    <source>
        <dbReference type="ARBA" id="ARBA00022531"/>
    </source>
</evidence>
<organism evidence="7 8">
    <name type="scientific">Chlamydomonas incerta</name>
    <dbReference type="NCBI Taxonomy" id="51695"/>
    <lineage>
        <taxon>Eukaryota</taxon>
        <taxon>Viridiplantae</taxon>
        <taxon>Chlorophyta</taxon>
        <taxon>core chlorophytes</taxon>
        <taxon>Chlorophyceae</taxon>
        <taxon>CS clade</taxon>
        <taxon>Chlamydomonadales</taxon>
        <taxon>Chlamydomonadaceae</taxon>
        <taxon>Chlamydomonas</taxon>
    </lineage>
</organism>
<evidence type="ECO:0000313" key="8">
    <source>
        <dbReference type="Proteomes" id="UP000650467"/>
    </source>
</evidence>
<evidence type="ECO:0008006" key="9">
    <source>
        <dbReference type="Google" id="ProtNLM"/>
    </source>
</evidence>
<keyword evidence="4" id="KW-0602">Photosynthesis</keyword>
<dbReference type="AlphaFoldDB" id="A0A836B3M9"/>
<dbReference type="Pfam" id="PF02427">
    <property type="entry name" value="PSI_PsaE"/>
    <property type="match status" value="1"/>
</dbReference>
<evidence type="ECO:0000256" key="3">
    <source>
        <dbReference type="ARBA" id="ARBA00007501"/>
    </source>
</evidence>
<dbReference type="SUPFAM" id="SSF50090">
    <property type="entry name" value="Electron transport accessory proteins"/>
    <property type="match status" value="1"/>
</dbReference>
<reference evidence="7" key="1">
    <citation type="journal article" date="2020" name="bioRxiv">
        <title>Comparative genomics of Chlamydomonas.</title>
        <authorList>
            <person name="Craig R.J."/>
            <person name="Hasan A.R."/>
            <person name="Ness R.W."/>
            <person name="Keightley P.D."/>
        </authorList>
    </citation>
    <scope>NUCLEOTIDE SEQUENCE</scope>
    <source>
        <strain evidence="7">SAG 7.73</strain>
    </source>
</reference>
<evidence type="ECO:0000256" key="1">
    <source>
        <dbReference type="ARBA" id="ARBA00001993"/>
    </source>
</evidence>
<dbReference type="InterPro" id="IPR008990">
    <property type="entry name" value="Elect_transpt_acc-like_dom_sf"/>
</dbReference>
<dbReference type="NCBIfam" id="NF002745">
    <property type="entry name" value="PRK02749.1"/>
    <property type="match status" value="1"/>
</dbReference>
<evidence type="ECO:0000313" key="7">
    <source>
        <dbReference type="EMBL" id="KAG2446349.1"/>
    </source>
</evidence>
<gene>
    <name evidence="7" type="ORF">HXX76_000936</name>
</gene>
<evidence type="ECO:0000256" key="2">
    <source>
        <dbReference type="ARBA" id="ARBA00004170"/>
    </source>
</evidence>
<name>A0A836B3M9_CHLIN</name>
<dbReference type="PANTHER" id="PTHR34549">
    <property type="entry name" value="PHOTOSYSTEM I REACTION CENTER SUBUNIT IV A, CHLOROPLASTIC-RELATED"/>
    <property type="match status" value="1"/>
</dbReference>
<comment type="similarity">
    <text evidence="3">Belongs to the PsaE family.</text>
</comment>
<evidence type="ECO:0000256" key="5">
    <source>
        <dbReference type="ARBA" id="ARBA00022836"/>
    </source>
</evidence>
<dbReference type="PANTHER" id="PTHR34549:SF2">
    <property type="entry name" value="PHOTOSYSTEM I SUBUNIT IV"/>
    <property type="match status" value="1"/>
</dbReference>
<dbReference type="EMBL" id="JAEHOC010000001">
    <property type="protein sequence ID" value="KAG2446349.1"/>
    <property type="molecule type" value="Genomic_DNA"/>
</dbReference>
<sequence>MQALSSRVNIAAKPQRAQRLVVRAEEVKAAPKKEVGPKRGSLVKILRPESYWFNQVGKVVSVDQSGVRYPVVVRFENQNYAGVTTNNYALDEVVPSK</sequence>
<dbReference type="Proteomes" id="UP000650467">
    <property type="component" value="Unassembled WGS sequence"/>
</dbReference>
<dbReference type="Gene3D" id="2.30.30.50">
    <property type="match status" value="1"/>
</dbReference>
<keyword evidence="8" id="KW-1185">Reference proteome</keyword>
<dbReference type="InterPro" id="IPR003375">
    <property type="entry name" value="PSI_PsaE"/>
</dbReference>
<evidence type="ECO:0000256" key="6">
    <source>
        <dbReference type="ARBA" id="ARBA00023136"/>
    </source>
</evidence>
<protein>
    <recommendedName>
        <fullName evidence="9">Photosystem I reaction center subunit IV</fullName>
    </recommendedName>
</protein>
<keyword evidence="6" id="KW-0472">Membrane</keyword>
<dbReference type="OrthoDB" id="2161449at2759"/>
<proteinExistence type="inferred from homology"/>
<comment type="function">
    <text evidence="1">Stabilizes the interaction between PsaC and the PSI core, assists the docking of the ferredoxin to PSI and interacts with ferredoxin-NADP oxidoreductase.</text>
</comment>
<dbReference type="GO" id="GO:0015979">
    <property type="term" value="P:photosynthesis"/>
    <property type="evidence" value="ECO:0007669"/>
    <property type="project" value="UniProtKB-KW"/>
</dbReference>